<keyword evidence="2" id="KW-0812">Transmembrane</keyword>
<sequence length="152" mass="16869">MKEKEEHQATAQAATSTTKTQVVKDTLVFQVKLFGDGLRDVFLSPVSIVAALAGLIFTPSTPDYYLRKLMAFGHKTDRWLNLFGTYGQHSNTNRTTSDTYVKKVEELLIKGNQGQEAKATTKETEATAEMQQDTAQHDVSNEKPTISKPSTE</sequence>
<evidence type="ECO:0000313" key="4">
    <source>
        <dbReference type="Proteomes" id="UP000568664"/>
    </source>
</evidence>
<comment type="caution">
    <text evidence="3">The sequence shown here is derived from an EMBL/GenBank/DDBJ whole genome shotgun (WGS) entry which is preliminary data.</text>
</comment>
<dbReference type="AlphaFoldDB" id="A0A7Y0Q7J5"/>
<keyword evidence="2" id="KW-0472">Membrane</keyword>
<dbReference type="EMBL" id="JABBXH010000006">
    <property type="protein sequence ID" value="NMP33139.1"/>
    <property type="molecule type" value="Genomic_DNA"/>
</dbReference>
<proteinExistence type="predicted"/>
<name>A0A7Y0Q7J5_9GAMM</name>
<dbReference type="RefSeq" id="WP_169076450.1">
    <property type="nucleotide sequence ID" value="NZ_JABBXH010000006.1"/>
</dbReference>
<gene>
    <name evidence="3" type="ORF">HII17_16390</name>
</gene>
<feature type="region of interest" description="Disordered" evidence="1">
    <location>
        <begin position="112"/>
        <end position="152"/>
    </location>
</feature>
<organism evidence="3 4">
    <name type="scientific">Thalassotalea algicola</name>
    <dbReference type="NCBI Taxonomy" id="2716224"/>
    <lineage>
        <taxon>Bacteria</taxon>
        <taxon>Pseudomonadati</taxon>
        <taxon>Pseudomonadota</taxon>
        <taxon>Gammaproteobacteria</taxon>
        <taxon>Alteromonadales</taxon>
        <taxon>Colwelliaceae</taxon>
        <taxon>Thalassotalea</taxon>
    </lineage>
</organism>
<keyword evidence="4" id="KW-1185">Reference proteome</keyword>
<reference evidence="3 4" key="1">
    <citation type="submission" date="2020-04" db="EMBL/GenBank/DDBJ databases">
        <title>Thalassotalea sp. M1531, isolated from the surface of marine red alga.</title>
        <authorList>
            <person name="Pang L."/>
            <person name="Lu D.-C."/>
        </authorList>
    </citation>
    <scope>NUCLEOTIDE SEQUENCE [LARGE SCALE GENOMIC DNA]</scope>
    <source>
        <strain evidence="3 4">M1531</strain>
    </source>
</reference>
<evidence type="ECO:0000256" key="1">
    <source>
        <dbReference type="SAM" id="MobiDB-lite"/>
    </source>
</evidence>
<dbReference type="Proteomes" id="UP000568664">
    <property type="component" value="Unassembled WGS sequence"/>
</dbReference>
<protein>
    <submittedName>
        <fullName evidence="3">Uncharacterized protein</fullName>
    </submittedName>
</protein>
<feature type="compositionally biased region" description="Polar residues" evidence="1">
    <location>
        <begin position="142"/>
        <end position="152"/>
    </location>
</feature>
<feature type="transmembrane region" description="Helical" evidence="2">
    <location>
        <begin position="41"/>
        <end position="60"/>
    </location>
</feature>
<accession>A0A7Y0Q7J5</accession>
<evidence type="ECO:0000313" key="3">
    <source>
        <dbReference type="EMBL" id="NMP33139.1"/>
    </source>
</evidence>
<evidence type="ECO:0000256" key="2">
    <source>
        <dbReference type="SAM" id="Phobius"/>
    </source>
</evidence>
<keyword evidence="2" id="KW-1133">Transmembrane helix</keyword>